<reference evidence="1 2" key="1">
    <citation type="submission" date="2016-10" db="EMBL/GenBank/DDBJ databases">
        <title>Draft genome sequence of Coniochaeta ligniaria NRRL30616, a lignocellulolytic fungus for bioabatement of inhibitors in plant biomass hydrolysates.</title>
        <authorList>
            <consortium name="DOE Joint Genome Institute"/>
            <person name="Jimenez D.J."/>
            <person name="Hector R.E."/>
            <person name="Riley R."/>
            <person name="Sun H."/>
            <person name="Grigoriev I.V."/>
            <person name="Van Elsas J.D."/>
            <person name="Nichols N.N."/>
        </authorList>
    </citation>
    <scope>NUCLEOTIDE SEQUENCE [LARGE SCALE GENOMIC DNA]</scope>
    <source>
        <strain evidence="1 2">NRRL 30616</strain>
    </source>
</reference>
<sequence length="169" mass="19561">MNITKSFRKGSGLPSQLGRVRVITRSTGFGRDQGVPSESSFILESVFSALEDPKFETWIYYFDPGFILLGGEVNYDHVHRRQSVKSVWKFQPEKEQTVVQERPPISGHYYLLRYHGRRPDLLERYPIPSGLIACIARGGVKIPDEVSWGWSHDKCRSTILFRHPVHLWF</sequence>
<name>A0A1J7JLG3_9PEZI</name>
<accession>A0A1J7JLG3</accession>
<protein>
    <submittedName>
        <fullName evidence="1">Uncharacterized protein</fullName>
    </submittedName>
</protein>
<dbReference type="AlphaFoldDB" id="A0A1J7JLG3"/>
<dbReference type="EMBL" id="KV875094">
    <property type="protein sequence ID" value="OIW34225.1"/>
    <property type="molecule type" value="Genomic_DNA"/>
</dbReference>
<organism evidence="1 2">
    <name type="scientific">Coniochaeta ligniaria NRRL 30616</name>
    <dbReference type="NCBI Taxonomy" id="1408157"/>
    <lineage>
        <taxon>Eukaryota</taxon>
        <taxon>Fungi</taxon>
        <taxon>Dikarya</taxon>
        <taxon>Ascomycota</taxon>
        <taxon>Pezizomycotina</taxon>
        <taxon>Sordariomycetes</taxon>
        <taxon>Sordariomycetidae</taxon>
        <taxon>Coniochaetales</taxon>
        <taxon>Coniochaetaceae</taxon>
        <taxon>Coniochaeta</taxon>
    </lineage>
</organism>
<dbReference type="Proteomes" id="UP000182658">
    <property type="component" value="Unassembled WGS sequence"/>
</dbReference>
<keyword evidence="2" id="KW-1185">Reference proteome</keyword>
<evidence type="ECO:0000313" key="2">
    <source>
        <dbReference type="Proteomes" id="UP000182658"/>
    </source>
</evidence>
<dbReference type="InParanoid" id="A0A1J7JLG3"/>
<gene>
    <name evidence="1" type="ORF">CONLIGDRAFT_677929</name>
</gene>
<evidence type="ECO:0000313" key="1">
    <source>
        <dbReference type="EMBL" id="OIW34225.1"/>
    </source>
</evidence>
<proteinExistence type="predicted"/>